<keyword evidence="4" id="KW-1185">Reference proteome</keyword>
<organism evidence="3 4">
    <name type="scientific">Punica granatum</name>
    <name type="common">Pomegranate</name>
    <dbReference type="NCBI Taxonomy" id="22663"/>
    <lineage>
        <taxon>Eukaryota</taxon>
        <taxon>Viridiplantae</taxon>
        <taxon>Streptophyta</taxon>
        <taxon>Embryophyta</taxon>
        <taxon>Tracheophyta</taxon>
        <taxon>Spermatophyta</taxon>
        <taxon>Magnoliopsida</taxon>
        <taxon>eudicotyledons</taxon>
        <taxon>Gunneridae</taxon>
        <taxon>Pentapetalae</taxon>
        <taxon>rosids</taxon>
        <taxon>malvids</taxon>
        <taxon>Myrtales</taxon>
        <taxon>Lythraceae</taxon>
        <taxon>Punica</taxon>
    </lineage>
</organism>
<dbReference type="Pfam" id="PF04043">
    <property type="entry name" value="PMEI"/>
    <property type="match status" value="1"/>
</dbReference>
<dbReference type="InterPro" id="IPR051955">
    <property type="entry name" value="PME_Inhibitor"/>
</dbReference>
<dbReference type="InterPro" id="IPR006501">
    <property type="entry name" value="Pectinesterase_inhib_dom"/>
</dbReference>
<dbReference type="OrthoDB" id="1430376at2759"/>
<evidence type="ECO:0000256" key="1">
    <source>
        <dbReference type="ARBA" id="ARBA00022729"/>
    </source>
</evidence>
<dbReference type="STRING" id="22663.A0A2I0KTL8"/>
<comment type="similarity">
    <text evidence="2">Belongs to the PMEI family.</text>
</comment>
<gene>
    <name evidence="3" type="ORF">CRG98_007817</name>
</gene>
<evidence type="ECO:0000256" key="2">
    <source>
        <dbReference type="ARBA" id="ARBA00038471"/>
    </source>
</evidence>
<accession>A0A2I0KTL8</accession>
<dbReference type="CDD" id="cd15798">
    <property type="entry name" value="PMEI-like_3"/>
    <property type="match status" value="1"/>
</dbReference>
<name>A0A2I0KTL8_PUNGR</name>
<dbReference type="InterPro" id="IPR035513">
    <property type="entry name" value="Invertase/methylesterase_inhib"/>
</dbReference>
<dbReference type="EMBL" id="PGOL01000358">
    <property type="protein sequence ID" value="PKI71801.1"/>
    <property type="molecule type" value="Genomic_DNA"/>
</dbReference>
<dbReference type="GeneID" id="116208877"/>
<keyword evidence="1" id="KW-0732">Signal</keyword>
<dbReference type="Gene3D" id="1.20.140.40">
    <property type="entry name" value="Invertase/pectin methylesterase inhibitor family protein"/>
    <property type="match status" value="1"/>
</dbReference>
<sequence length="216" mass="24202">MARQKLNLLLLLSMICVSGLLSEPVLARTSRSSRSRSRAYIMAACKRTRYPSLCYQCLSGMASRGRIETPHQVAQAALSVALYKAMYTRAYMMKVAKVLKAMNPKGRDYQSIQDCTNQLSSGIYQMTQSINELRRLGHGPVGNDFYFHMSNIETWISTTITDAMMCVEEFPGHRMGKVKATIKGKVLNVAMTASNALYLFHSFAQKYVAARALHKP</sequence>
<dbReference type="SMART" id="SM00856">
    <property type="entry name" value="PMEI"/>
    <property type="match status" value="1"/>
</dbReference>
<reference evidence="3 4" key="1">
    <citation type="submission" date="2017-11" db="EMBL/GenBank/DDBJ databases">
        <title>De-novo sequencing of pomegranate (Punica granatum L.) genome.</title>
        <authorList>
            <person name="Akparov Z."/>
            <person name="Amiraslanov A."/>
            <person name="Hajiyeva S."/>
            <person name="Abbasov M."/>
            <person name="Kaur K."/>
            <person name="Hamwieh A."/>
            <person name="Solovyev V."/>
            <person name="Salamov A."/>
            <person name="Braich B."/>
            <person name="Kosarev P."/>
            <person name="Mahmoud A."/>
            <person name="Hajiyev E."/>
            <person name="Babayeva S."/>
            <person name="Izzatullayeva V."/>
            <person name="Mammadov A."/>
            <person name="Mammadov A."/>
            <person name="Sharifova S."/>
            <person name="Ojaghi J."/>
            <person name="Eynullazada K."/>
            <person name="Bayramov B."/>
            <person name="Abdulazimova A."/>
            <person name="Shahmuradov I."/>
        </authorList>
    </citation>
    <scope>NUCLEOTIDE SEQUENCE [LARGE SCALE GENOMIC DNA]</scope>
    <source>
        <strain evidence="4">cv. AG2017</strain>
        <tissue evidence="3">Leaf</tissue>
    </source>
</reference>
<comment type="caution">
    <text evidence="3">The sequence shown here is derived from an EMBL/GenBank/DDBJ whole genome shotgun (WGS) entry which is preliminary data.</text>
</comment>
<dbReference type="AlphaFoldDB" id="A0A2I0KTL8"/>
<dbReference type="GO" id="GO:0004857">
    <property type="term" value="F:enzyme inhibitor activity"/>
    <property type="evidence" value="ECO:0007669"/>
    <property type="project" value="InterPro"/>
</dbReference>
<dbReference type="PANTHER" id="PTHR31080:SF12">
    <property type="entry name" value="PLANT INVERTASE_PECTIN METHYLESTERASE INHIBITOR"/>
    <property type="match status" value="1"/>
</dbReference>
<evidence type="ECO:0000313" key="3">
    <source>
        <dbReference type="EMBL" id="PKI71801.1"/>
    </source>
</evidence>
<proteinExistence type="inferred from homology"/>
<dbReference type="Proteomes" id="UP000233551">
    <property type="component" value="Unassembled WGS sequence"/>
</dbReference>
<evidence type="ECO:0000313" key="4">
    <source>
        <dbReference type="Proteomes" id="UP000233551"/>
    </source>
</evidence>
<dbReference type="NCBIfam" id="TIGR01614">
    <property type="entry name" value="PME_inhib"/>
    <property type="match status" value="1"/>
</dbReference>
<dbReference type="PANTHER" id="PTHR31080">
    <property type="entry name" value="PECTINESTERASE INHIBITOR-LIKE"/>
    <property type="match status" value="1"/>
</dbReference>
<dbReference type="SUPFAM" id="SSF101148">
    <property type="entry name" value="Plant invertase/pectin methylesterase inhibitor"/>
    <property type="match status" value="1"/>
</dbReference>
<protein>
    <submittedName>
        <fullName evidence="3">Uncharacterized protein</fullName>
    </submittedName>
</protein>